<reference evidence="2 3" key="1">
    <citation type="submission" date="2018-12" db="EMBL/GenBank/DDBJ databases">
        <authorList>
            <person name="Yang Y."/>
        </authorList>
    </citation>
    <scope>NUCLEOTIDE SEQUENCE [LARGE SCALE GENOMIC DNA]</scope>
    <source>
        <strain evidence="2 3">L-25-5w-1</strain>
    </source>
</reference>
<dbReference type="SUPFAM" id="SSF53335">
    <property type="entry name" value="S-adenosyl-L-methionine-dependent methyltransferases"/>
    <property type="match status" value="1"/>
</dbReference>
<sequence length="249" mass="27324">MNGGSLRNLARKLRKALALARTPRFRRGLRSGVGACIEHEPLLRGMDVRTVVDVGANKGQFALLALELFPQALVYSFEPLAAPFARLEAWSGRETRLIRRRLALTDATGPRTMHVSAQADSSSLRAITDRQTAQFPGTHETGLEDVAAARLDEVMTAADLVAPAFLKIDVQGGELDVLRGATGLLARFTWIYVECSFIEFYEGQALTDDVVAFLADAGFEATVYWRPHRNAAGRPVQTDILFARSPVEQ</sequence>
<keyword evidence="2" id="KW-0489">Methyltransferase</keyword>
<dbReference type="Proteomes" id="UP000277007">
    <property type="component" value="Unassembled WGS sequence"/>
</dbReference>
<dbReference type="InterPro" id="IPR029063">
    <property type="entry name" value="SAM-dependent_MTases_sf"/>
</dbReference>
<keyword evidence="3" id="KW-1185">Reference proteome</keyword>
<protein>
    <submittedName>
        <fullName evidence="2">FkbM family methyltransferase</fullName>
    </submittedName>
</protein>
<evidence type="ECO:0000259" key="1">
    <source>
        <dbReference type="Pfam" id="PF05050"/>
    </source>
</evidence>
<comment type="caution">
    <text evidence="2">The sequence shown here is derived from an EMBL/GenBank/DDBJ whole genome shotgun (WGS) entry which is preliminary data.</text>
</comment>
<dbReference type="AlphaFoldDB" id="A0A3S0K7E4"/>
<dbReference type="PANTHER" id="PTHR36973:SF4">
    <property type="entry name" value="NODULATION PROTEIN"/>
    <property type="match status" value="1"/>
</dbReference>
<dbReference type="GO" id="GO:0008171">
    <property type="term" value="F:O-methyltransferase activity"/>
    <property type="evidence" value="ECO:0007669"/>
    <property type="project" value="TreeGrafter"/>
</dbReference>
<dbReference type="OrthoDB" id="292760at2"/>
<dbReference type="Gene3D" id="3.40.50.150">
    <property type="entry name" value="Vaccinia Virus protein VP39"/>
    <property type="match status" value="1"/>
</dbReference>
<dbReference type="PANTHER" id="PTHR36973">
    <property type="entry name" value="SLL1456 PROTEIN-RELATED"/>
    <property type="match status" value="1"/>
</dbReference>
<evidence type="ECO:0000313" key="2">
    <source>
        <dbReference type="EMBL" id="RTR14169.1"/>
    </source>
</evidence>
<keyword evidence="2" id="KW-0808">Transferase</keyword>
<dbReference type="NCBIfam" id="TIGR01444">
    <property type="entry name" value="fkbM_fam"/>
    <property type="match status" value="1"/>
</dbReference>
<dbReference type="InterPro" id="IPR053188">
    <property type="entry name" value="FkbM_Methyltransferase"/>
</dbReference>
<dbReference type="InterPro" id="IPR006342">
    <property type="entry name" value="FkbM_mtfrase"/>
</dbReference>
<accession>A0A3S0K7E4</accession>
<evidence type="ECO:0000313" key="3">
    <source>
        <dbReference type="Proteomes" id="UP000277007"/>
    </source>
</evidence>
<dbReference type="GO" id="GO:0032259">
    <property type="term" value="P:methylation"/>
    <property type="evidence" value="ECO:0007669"/>
    <property type="project" value="UniProtKB-KW"/>
</dbReference>
<feature type="domain" description="Methyltransferase FkbM" evidence="1">
    <location>
        <begin position="53"/>
        <end position="220"/>
    </location>
</feature>
<dbReference type="RefSeq" id="WP_126620290.1">
    <property type="nucleotide sequence ID" value="NZ_JBHUCY010000076.1"/>
</dbReference>
<organism evidence="2 3">
    <name type="scientific">Azospirillum griseum</name>
    <dbReference type="NCBI Taxonomy" id="2496639"/>
    <lineage>
        <taxon>Bacteria</taxon>
        <taxon>Pseudomonadati</taxon>
        <taxon>Pseudomonadota</taxon>
        <taxon>Alphaproteobacteria</taxon>
        <taxon>Rhodospirillales</taxon>
        <taxon>Azospirillaceae</taxon>
        <taxon>Azospirillum</taxon>
    </lineage>
</organism>
<proteinExistence type="predicted"/>
<gene>
    <name evidence="2" type="ORF">EJ903_24095</name>
</gene>
<dbReference type="EMBL" id="RXMA01000041">
    <property type="protein sequence ID" value="RTR14169.1"/>
    <property type="molecule type" value="Genomic_DNA"/>
</dbReference>
<dbReference type="Pfam" id="PF05050">
    <property type="entry name" value="Methyltransf_21"/>
    <property type="match status" value="1"/>
</dbReference>
<name>A0A3S0K7E4_9PROT</name>